<comment type="similarity">
    <text evidence="2 10">Belongs to the DNA/RNA non-specific endonuclease family.</text>
</comment>
<evidence type="ECO:0000256" key="7">
    <source>
        <dbReference type="ARBA" id="ARBA00022842"/>
    </source>
</evidence>
<sequence length="264" mass="28811">MAALLAPAVLAVLLAVGNEACATPQPFGGCLNEFWHQVPPAVAAQGPLYALCASHFATLYSSQTETPLYSAEHLTGRQIEDALRMPRHDAFHDDRRLPYADASTLEDYRGSGFDRGHMAPSGDEPDNSSQYESFALSNMIPQNSNDNRYLWADIETAVRELVLANQDEVYVVTGPLFDTSGVRALQGRIEVPAYIYKAVYDPEAGIAGVFVVRNAPGNEFWRLSLADFRNRSGVDPFPGLPASIAADASKLPEPIHVWHARPQG</sequence>
<accession>A0A963YUQ0</accession>
<dbReference type="InterPro" id="IPR044925">
    <property type="entry name" value="His-Me_finger_sf"/>
</dbReference>
<evidence type="ECO:0000256" key="9">
    <source>
        <dbReference type="PIRSR" id="PIRSR640255-2"/>
    </source>
</evidence>
<dbReference type="PANTHER" id="PTHR13966:SF5">
    <property type="entry name" value="ENDONUCLEASE G, MITOCHONDRIAL"/>
    <property type="match status" value="1"/>
</dbReference>
<dbReference type="RefSeq" id="WP_227323065.1">
    <property type="nucleotide sequence ID" value="NZ_JAESVB010000013.1"/>
</dbReference>
<evidence type="ECO:0000259" key="13">
    <source>
        <dbReference type="SMART" id="SM00477"/>
    </source>
</evidence>
<reference evidence="15" key="2">
    <citation type="submission" date="2021-01" db="EMBL/GenBank/DDBJ databases">
        <authorList>
            <person name="Mieszkin S."/>
            <person name="Pouder E."/>
            <person name="Alain K."/>
        </authorList>
    </citation>
    <scope>NUCLEOTIDE SEQUENCE</scope>
    <source>
        <strain evidence="15">HW T2.11</strain>
    </source>
</reference>
<feature type="domain" description="DNA/RNA non-specific endonuclease/pyrophosphatase/phosphodiesterase" evidence="14">
    <location>
        <begin position="52"/>
        <end position="243"/>
    </location>
</feature>
<dbReference type="SMART" id="SM00892">
    <property type="entry name" value="Endonuclease_NS"/>
    <property type="match status" value="1"/>
</dbReference>
<comment type="caution">
    <text evidence="15">The sequence shown here is derived from an EMBL/GenBank/DDBJ whole genome shotgun (WGS) entry which is preliminary data.</text>
</comment>
<keyword evidence="16" id="KW-1185">Reference proteome</keyword>
<dbReference type="PANTHER" id="PTHR13966">
    <property type="entry name" value="ENDONUCLEASE RELATED"/>
    <property type="match status" value="1"/>
</dbReference>
<dbReference type="EC" id="3.1.30.-" evidence="10"/>
<evidence type="ECO:0000313" key="16">
    <source>
        <dbReference type="Proteomes" id="UP000708298"/>
    </source>
</evidence>
<evidence type="ECO:0000256" key="12">
    <source>
        <dbReference type="SAM" id="SignalP"/>
    </source>
</evidence>
<dbReference type="Gene3D" id="3.40.570.10">
    <property type="entry name" value="Extracellular Endonuclease, subunit A"/>
    <property type="match status" value="1"/>
</dbReference>
<dbReference type="PROSITE" id="PS01070">
    <property type="entry name" value="NUCLEASE_NON_SPEC"/>
    <property type="match status" value="1"/>
</dbReference>
<evidence type="ECO:0000313" key="15">
    <source>
        <dbReference type="EMBL" id="MCB8877416.1"/>
    </source>
</evidence>
<dbReference type="GO" id="GO:0003676">
    <property type="term" value="F:nucleic acid binding"/>
    <property type="evidence" value="ECO:0007669"/>
    <property type="project" value="InterPro"/>
</dbReference>
<evidence type="ECO:0000256" key="8">
    <source>
        <dbReference type="PIRSR" id="PIRSR640255-1"/>
    </source>
</evidence>
<keyword evidence="6 10" id="KW-0378">Hydrolase</keyword>
<feature type="active site" description="Proton acceptor" evidence="8">
    <location>
        <position position="117"/>
    </location>
</feature>
<dbReference type="InterPro" id="IPR044929">
    <property type="entry name" value="DNA/RNA_non-sp_Endonuclease_sf"/>
</dbReference>
<comment type="cofactor">
    <cofactor evidence="1 10">
        <name>Mg(2+)</name>
        <dbReference type="ChEBI" id="CHEBI:18420"/>
    </cofactor>
</comment>
<dbReference type="GO" id="GO:0046872">
    <property type="term" value="F:metal ion binding"/>
    <property type="evidence" value="ECO:0007669"/>
    <property type="project" value="UniProtKB-KW"/>
</dbReference>
<evidence type="ECO:0000256" key="4">
    <source>
        <dbReference type="ARBA" id="ARBA00022723"/>
    </source>
</evidence>
<keyword evidence="3 10" id="KW-0540">Nuclease</keyword>
<feature type="region of interest" description="Disordered" evidence="11">
    <location>
        <begin position="111"/>
        <end position="130"/>
    </location>
</feature>
<dbReference type="Proteomes" id="UP000708298">
    <property type="component" value="Unassembled WGS sequence"/>
</dbReference>
<dbReference type="SMART" id="SM00477">
    <property type="entry name" value="NUC"/>
    <property type="match status" value="1"/>
</dbReference>
<dbReference type="SUPFAM" id="SSF54060">
    <property type="entry name" value="His-Me finger endonucleases"/>
    <property type="match status" value="1"/>
</dbReference>
<keyword evidence="4 9" id="KW-0479">Metal-binding</keyword>
<name>A0A963YUQ0_9PROT</name>
<dbReference type="GO" id="GO:0016787">
    <property type="term" value="F:hydrolase activity"/>
    <property type="evidence" value="ECO:0007669"/>
    <property type="project" value="UniProtKB-KW"/>
</dbReference>
<dbReference type="AlphaFoldDB" id="A0A963YUQ0"/>
<keyword evidence="12" id="KW-0732">Signal</keyword>
<gene>
    <name evidence="15" type="ORF">ASILVAE211_19640</name>
</gene>
<dbReference type="InterPro" id="IPR001604">
    <property type="entry name" value="Endo_G_ENPP1-like_dom"/>
</dbReference>
<organism evidence="15 16">
    <name type="scientific">Acidisoma silvae</name>
    <dbReference type="NCBI Taxonomy" id="2802396"/>
    <lineage>
        <taxon>Bacteria</taxon>
        <taxon>Pseudomonadati</taxon>
        <taxon>Pseudomonadota</taxon>
        <taxon>Alphaproteobacteria</taxon>
        <taxon>Acetobacterales</taxon>
        <taxon>Acidocellaceae</taxon>
        <taxon>Acidisoma</taxon>
    </lineage>
</organism>
<protein>
    <recommendedName>
        <fullName evidence="10">Endonuclease</fullName>
        <ecNumber evidence="10">3.1.30.-</ecNumber>
    </recommendedName>
</protein>
<proteinExistence type="inferred from homology"/>
<dbReference type="InterPro" id="IPR020821">
    <property type="entry name" value="ENPP1-3/EXOG-like_nuc-like"/>
</dbReference>
<dbReference type="InterPro" id="IPR018524">
    <property type="entry name" value="DNA/RNA_endonuclease_AS"/>
</dbReference>
<keyword evidence="7" id="KW-0460">Magnesium</keyword>
<reference evidence="15" key="1">
    <citation type="journal article" date="2021" name="Microorganisms">
        <title>Acidisoma silvae sp. nov. and Acidisomacellulosilytica sp. nov., Two Acidophilic Bacteria Isolated from Decaying Wood, Hydrolyzing Cellulose and Producing Poly-3-hydroxybutyrate.</title>
        <authorList>
            <person name="Mieszkin S."/>
            <person name="Pouder E."/>
            <person name="Uroz S."/>
            <person name="Simon-Colin C."/>
            <person name="Alain K."/>
        </authorList>
    </citation>
    <scope>NUCLEOTIDE SEQUENCE</scope>
    <source>
        <strain evidence="15">HW T2.11</strain>
    </source>
</reference>
<dbReference type="EMBL" id="JAESVB010000013">
    <property type="protein sequence ID" value="MCB8877416.1"/>
    <property type="molecule type" value="Genomic_DNA"/>
</dbReference>
<evidence type="ECO:0000256" key="2">
    <source>
        <dbReference type="ARBA" id="ARBA00010052"/>
    </source>
</evidence>
<keyword evidence="5 10" id="KW-0255">Endonuclease</keyword>
<evidence type="ECO:0000259" key="14">
    <source>
        <dbReference type="SMART" id="SM00892"/>
    </source>
</evidence>
<feature type="chain" id="PRO_5038109825" description="Endonuclease" evidence="12">
    <location>
        <begin position="23"/>
        <end position="264"/>
    </location>
</feature>
<evidence type="ECO:0000256" key="3">
    <source>
        <dbReference type="ARBA" id="ARBA00022722"/>
    </source>
</evidence>
<evidence type="ECO:0000256" key="5">
    <source>
        <dbReference type="ARBA" id="ARBA00022759"/>
    </source>
</evidence>
<evidence type="ECO:0000256" key="10">
    <source>
        <dbReference type="RuleBase" id="RU366055"/>
    </source>
</evidence>
<feature type="signal peptide" evidence="12">
    <location>
        <begin position="1"/>
        <end position="22"/>
    </location>
</feature>
<dbReference type="InterPro" id="IPR040255">
    <property type="entry name" value="Non-specific_endonuclease"/>
</dbReference>
<evidence type="ECO:0000256" key="6">
    <source>
        <dbReference type="ARBA" id="ARBA00022801"/>
    </source>
</evidence>
<feature type="domain" description="ENPP1-3/EXOG-like endonuclease/phosphodiesterase" evidence="13">
    <location>
        <begin position="53"/>
        <end position="243"/>
    </location>
</feature>
<dbReference type="GO" id="GO:0004519">
    <property type="term" value="F:endonuclease activity"/>
    <property type="evidence" value="ECO:0007669"/>
    <property type="project" value="UniProtKB-UniRule"/>
</dbReference>
<evidence type="ECO:0000256" key="11">
    <source>
        <dbReference type="SAM" id="MobiDB-lite"/>
    </source>
</evidence>
<feature type="binding site" evidence="9">
    <location>
        <position position="147"/>
    </location>
    <ligand>
        <name>Mg(2+)</name>
        <dbReference type="ChEBI" id="CHEBI:18420"/>
        <note>catalytic</note>
    </ligand>
</feature>
<evidence type="ECO:0000256" key="1">
    <source>
        <dbReference type="ARBA" id="ARBA00001946"/>
    </source>
</evidence>
<dbReference type="Pfam" id="PF01223">
    <property type="entry name" value="Endonuclease_NS"/>
    <property type="match status" value="1"/>
</dbReference>